<organism evidence="4 5">
    <name type="scientific">Pleurotus ostreatus</name>
    <name type="common">Oyster mushroom</name>
    <name type="synonym">White-rot fungus</name>
    <dbReference type="NCBI Taxonomy" id="5322"/>
    <lineage>
        <taxon>Eukaryota</taxon>
        <taxon>Fungi</taxon>
        <taxon>Dikarya</taxon>
        <taxon>Basidiomycota</taxon>
        <taxon>Agaricomycotina</taxon>
        <taxon>Agaricomycetes</taxon>
        <taxon>Agaricomycetidae</taxon>
        <taxon>Agaricales</taxon>
        <taxon>Pleurotineae</taxon>
        <taxon>Pleurotaceae</taxon>
        <taxon>Pleurotus</taxon>
    </lineage>
</organism>
<proteinExistence type="predicted"/>
<dbReference type="VEuPathDB" id="FungiDB:PC9H_000267"/>
<dbReference type="GO" id="GO:0005525">
    <property type="term" value="F:GTP binding"/>
    <property type="evidence" value="ECO:0007669"/>
    <property type="project" value="InterPro"/>
</dbReference>
<evidence type="ECO:0000256" key="2">
    <source>
        <dbReference type="SAM" id="Coils"/>
    </source>
</evidence>
<dbReference type="InterPro" id="IPR006703">
    <property type="entry name" value="G_AIG1"/>
</dbReference>
<dbReference type="GeneID" id="59370108"/>
<feature type="coiled-coil region" evidence="2">
    <location>
        <begin position="469"/>
        <end position="496"/>
    </location>
</feature>
<dbReference type="Proteomes" id="UP000623687">
    <property type="component" value="Unassembled WGS sequence"/>
</dbReference>
<dbReference type="InterPro" id="IPR027417">
    <property type="entry name" value="P-loop_NTPase"/>
</dbReference>
<name>A0A8H7A0S4_PLEOS</name>
<protein>
    <recommendedName>
        <fullName evidence="3">AIG1-type G domain-containing protein</fullName>
    </recommendedName>
</protein>
<keyword evidence="5" id="KW-1185">Reference proteome</keyword>
<gene>
    <name evidence="4" type="ORF">PC9H_000267</name>
</gene>
<feature type="domain" description="AIG1-type G" evidence="3">
    <location>
        <begin position="20"/>
        <end position="158"/>
    </location>
</feature>
<dbReference type="CDD" id="cd00882">
    <property type="entry name" value="Ras_like_GTPase"/>
    <property type="match status" value="1"/>
</dbReference>
<evidence type="ECO:0000256" key="1">
    <source>
        <dbReference type="ARBA" id="ARBA00022741"/>
    </source>
</evidence>
<dbReference type="SUPFAM" id="SSF52540">
    <property type="entry name" value="P-loop containing nucleoside triphosphate hydrolases"/>
    <property type="match status" value="2"/>
</dbReference>
<dbReference type="EMBL" id="JACETU010000001">
    <property type="protein sequence ID" value="KAF7439930.1"/>
    <property type="molecule type" value="Genomic_DNA"/>
</dbReference>
<dbReference type="OrthoDB" id="2611327at2759"/>
<keyword evidence="2" id="KW-0175">Coiled coil</keyword>
<dbReference type="InterPro" id="IPR025662">
    <property type="entry name" value="Sigma_54_int_dom_ATP-bd_1"/>
</dbReference>
<reference evidence="4" key="1">
    <citation type="submission" date="2019-07" db="EMBL/GenBank/DDBJ databases">
        <authorList>
            <person name="Palmer J.M."/>
        </authorList>
    </citation>
    <scope>NUCLEOTIDE SEQUENCE</scope>
    <source>
        <strain evidence="4">PC9</strain>
    </source>
</reference>
<dbReference type="AlphaFoldDB" id="A0A8H7A0S4"/>
<evidence type="ECO:0000313" key="5">
    <source>
        <dbReference type="Proteomes" id="UP000623687"/>
    </source>
</evidence>
<dbReference type="PANTHER" id="PTHR32046">
    <property type="entry name" value="G DOMAIN-CONTAINING PROTEIN"/>
    <property type="match status" value="1"/>
</dbReference>
<keyword evidence="1" id="KW-0547">Nucleotide-binding</keyword>
<dbReference type="PROSITE" id="PS00675">
    <property type="entry name" value="SIGMA54_INTERACT_1"/>
    <property type="match status" value="1"/>
</dbReference>
<evidence type="ECO:0000313" key="4">
    <source>
        <dbReference type="EMBL" id="KAF7439930.1"/>
    </source>
</evidence>
<comment type="caution">
    <text evidence="4">The sequence shown here is derived from an EMBL/GenBank/DDBJ whole genome shotgun (WGS) entry which is preliminary data.</text>
</comment>
<sequence>MSNSDNSKMTLTPWKKHSITILLIGETGVGKTSFLDLLENVCAGRGADEFKAEHAREADSDTRDRSEKPQLHRITCANGSAINVIDTPGLSNAREFNEEHRRALAYFIEEQIDAIDCVLILANGTMERLGVSALYALSVISTMFPRSIVDNIAFMFTMVSSPLHSNLARESLPVPVRNAKILAINNPLAGWLRFKKALNSDDPPEEEIREELREEIKSNYDKGIKTLNSFFEWVDERRVQPAKEVNELYGLSNKMEALLSDVTARLSQVETQKTELLKLQQQIDAQKQIMKIHEQYKSVIIKHFWVHEGTEVHNTLCCAPDCYRNCHEDCPLGFTLDRDNIGRNCEVFSKQLGPDGGYICNECGHSSNYHQHYRARWVQKEVQEVNEDQHAKLRYQQAQTEEERARMLEGHIGMKIKDLDATVVADMEKLGSVCEEYNKRALSGGFVRYLSFAINLLMTYGDGGSTEARERISGHIKALERKRAILEQAAKEREARGAV</sequence>
<dbReference type="Pfam" id="PF04548">
    <property type="entry name" value="AIG1"/>
    <property type="match status" value="1"/>
</dbReference>
<evidence type="ECO:0000259" key="3">
    <source>
        <dbReference type="Pfam" id="PF04548"/>
    </source>
</evidence>
<dbReference type="RefSeq" id="XP_036635774.1">
    <property type="nucleotide sequence ID" value="XM_036769929.1"/>
</dbReference>
<accession>A0A8H7A0S4</accession>
<dbReference type="Gene3D" id="3.40.50.300">
    <property type="entry name" value="P-loop containing nucleotide triphosphate hydrolases"/>
    <property type="match status" value="1"/>
</dbReference>